<proteinExistence type="predicted"/>
<dbReference type="EMBL" id="BPLF01000005">
    <property type="protein sequence ID" value="GIX65556.1"/>
    <property type="molecule type" value="Genomic_DNA"/>
</dbReference>
<protein>
    <submittedName>
        <fullName evidence="1">Formin homology 2 domain containing protein, putative</fullName>
    </submittedName>
</protein>
<evidence type="ECO:0000313" key="2">
    <source>
        <dbReference type="Proteomes" id="UP001497744"/>
    </source>
</evidence>
<organism evidence="1 2">
    <name type="scientific">Babesia caballi</name>
    <dbReference type="NCBI Taxonomy" id="5871"/>
    <lineage>
        <taxon>Eukaryota</taxon>
        <taxon>Sar</taxon>
        <taxon>Alveolata</taxon>
        <taxon>Apicomplexa</taxon>
        <taxon>Aconoidasida</taxon>
        <taxon>Piroplasmida</taxon>
        <taxon>Babesiidae</taxon>
        <taxon>Babesia</taxon>
    </lineage>
</organism>
<dbReference type="RefSeq" id="XP_067717625.1">
    <property type="nucleotide sequence ID" value="XM_067861524.1"/>
</dbReference>
<sequence length="188" mass="20493">MEGGADVDSDLELGIALSLSQQEADAADRPVAKPVRRRLLPPVTVGARSKKLLRNVYRSDQQAARRIDAVVHAAFRTLHTLGDQGGDSSAPLDTDALQLALKRLGYAVDDAQLQDMLQCYASRAPPAAARLSEFALYTRETVGGRNVEAEWRPEGAGAAQFVEEVDVGTLREIFLDCKLRMENNGLIY</sequence>
<name>A0AAV4M0E2_BABCB</name>
<dbReference type="Proteomes" id="UP001497744">
    <property type="component" value="Unassembled WGS sequence"/>
</dbReference>
<dbReference type="AlphaFoldDB" id="A0AAV4M0E2"/>
<keyword evidence="2" id="KW-1185">Reference proteome</keyword>
<accession>A0AAV4M0E2</accession>
<gene>
    <name evidence="1" type="ORF">BcabD6B2_49910</name>
</gene>
<comment type="caution">
    <text evidence="1">The sequence shown here is derived from an EMBL/GenBank/DDBJ whole genome shotgun (WGS) entry which is preliminary data.</text>
</comment>
<reference evidence="1 2" key="1">
    <citation type="submission" date="2021-06" db="EMBL/GenBank/DDBJ databases">
        <title>Genome sequence of Babesia caballi.</title>
        <authorList>
            <person name="Yamagishi J."/>
            <person name="Kidaka T."/>
            <person name="Ochi A."/>
        </authorList>
    </citation>
    <scope>NUCLEOTIDE SEQUENCE [LARGE SCALE GENOMIC DNA]</scope>
    <source>
        <strain evidence="1">USDA-D6B2</strain>
    </source>
</reference>
<dbReference type="GeneID" id="94197037"/>
<evidence type="ECO:0000313" key="1">
    <source>
        <dbReference type="EMBL" id="GIX65556.1"/>
    </source>
</evidence>